<dbReference type="OrthoDB" id="3749155at2759"/>
<keyword evidence="1" id="KW-0732">Signal</keyword>
<sequence length="269" mass="28312">MRTDLRIFALLGLANAKGLVSRQDTQAADFNGGPSAQAVNGRGPWRPITNSPSFFSLEVDAQQCAAGDADPVNDCPQGNLFVRLTNGEVIVTPYNKFWDPKLPIFFVDDDSKVYTVSKNPLQLYVDSDTGAVKYAPVGWVPPTAITTGFFHTGTNPLGVVNPSSSYLGWPLPNGLLYSLNNAVTPFNLCPLGITGQYQLFVSDANFANTDGATTSAGGVDKQNCLAFNLAALDANPFARSMQRPQTGGAPYNGNGGTGVVVGAGTAGKQ</sequence>
<keyword evidence="3" id="KW-1185">Reference proteome</keyword>
<comment type="caution">
    <text evidence="2">The sequence shown here is derived from an EMBL/GenBank/DDBJ whole genome shotgun (WGS) entry which is preliminary data.</text>
</comment>
<feature type="signal peptide" evidence="1">
    <location>
        <begin position="1"/>
        <end position="16"/>
    </location>
</feature>
<name>A0A9W8Y2K3_9PLEO</name>
<proteinExistence type="predicted"/>
<dbReference type="Proteomes" id="UP001140560">
    <property type="component" value="Unassembled WGS sequence"/>
</dbReference>
<accession>A0A9W8Y2K3</accession>
<organism evidence="2 3">
    <name type="scientific">Neocucurbitaria cava</name>
    <dbReference type="NCBI Taxonomy" id="798079"/>
    <lineage>
        <taxon>Eukaryota</taxon>
        <taxon>Fungi</taxon>
        <taxon>Dikarya</taxon>
        <taxon>Ascomycota</taxon>
        <taxon>Pezizomycotina</taxon>
        <taxon>Dothideomycetes</taxon>
        <taxon>Pleosporomycetidae</taxon>
        <taxon>Pleosporales</taxon>
        <taxon>Pleosporineae</taxon>
        <taxon>Cucurbitariaceae</taxon>
        <taxon>Neocucurbitaria</taxon>
    </lineage>
</organism>
<dbReference type="AlphaFoldDB" id="A0A9W8Y2K3"/>
<reference evidence="2" key="1">
    <citation type="submission" date="2022-10" db="EMBL/GenBank/DDBJ databases">
        <title>Tapping the CABI collections for fungal endophytes: first genome assemblies for Collariella, Neodidymelliopsis, Ascochyta clinopodiicola, Didymella pomorum, Didymosphaeria variabile, Neocosmospora piperis and Neocucurbitaria cava.</title>
        <authorList>
            <person name="Hill R."/>
        </authorList>
    </citation>
    <scope>NUCLEOTIDE SEQUENCE</scope>
    <source>
        <strain evidence="2">IMI 356814</strain>
    </source>
</reference>
<evidence type="ECO:0000256" key="1">
    <source>
        <dbReference type="SAM" id="SignalP"/>
    </source>
</evidence>
<feature type="chain" id="PRO_5040966740" evidence="1">
    <location>
        <begin position="17"/>
        <end position="269"/>
    </location>
</feature>
<dbReference type="EMBL" id="JAPEUY010000014">
    <property type="protein sequence ID" value="KAJ4366273.1"/>
    <property type="molecule type" value="Genomic_DNA"/>
</dbReference>
<evidence type="ECO:0000313" key="3">
    <source>
        <dbReference type="Proteomes" id="UP001140560"/>
    </source>
</evidence>
<protein>
    <submittedName>
        <fullName evidence="2">Uncharacterized protein</fullName>
    </submittedName>
</protein>
<evidence type="ECO:0000313" key="2">
    <source>
        <dbReference type="EMBL" id="KAJ4366273.1"/>
    </source>
</evidence>
<gene>
    <name evidence="2" type="ORF">N0V83_007909</name>
</gene>